<feature type="region of interest" description="Disordered" evidence="2">
    <location>
        <begin position="203"/>
        <end position="244"/>
    </location>
</feature>
<dbReference type="InterPro" id="IPR003511">
    <property type="entry name" value="HORMA_dom"/>
</dbReference>
<dbReference type="GO" id="GO:0016035">
    <property type="term" value="C:zeta DNA polymerase complex"/>
    <property type="evidence" value="ECO:0007669"/>
    <property type="project" value="TreeGrafter"/>
</dbReference>
<dbReference type="InterPro" id="IPR036570">
    <property type="entry name" value="HORMA_dom_sf"/>
</dbReference>
<evidence type="ECO:0000313" key="5">
    <source>
        <dbReference type="EMBL" id="KAK4200373.1"/>
    </source>
</evidence>
<reference evidence="5" key="1">
    <citation type="journal article" date="2023" name="Mol. Phylogenet. Evol.">
        <title>Genome-scale phylogeny and comparative genomics of the fungal order Sordariales.</title>
        <authorList>
            <person name="Hensen N."/>
            <person name="Bonometti L."/>
            <person name="Westerberg I."/>
            <person name="Brannstrom I.O."/>
            <person name="Guillou S."/>
            <person name="Cros-Aarteil S."/>
            <person name="Calhoun S."/>
            <person name="Haridas S."/>
            <person name="Kuo A."/>
            <person name="Mondo S."/>
            <person name="Pangilinan J."/>
            <person name="Riley R."/>
            <person name="LaButti K."/>
            <person name="Andreopoulos B."/>
            <person name="Lipzen A."/>
            <person name="Chen C."/>
            <person name="Yan M."/>
            <person name="Daum C."/>
            <person name="Ng V."/>
            <person name="Clum A."/>
            <person name="Steindorff A."/>
            <person name="Ohm R.A."/>
            <person name="Martin F."/>
            <person name="Silar P."/>
            <person name="Natvig D.O."/>
            <person name="Lalanne C."/>
            <person name="Gautier V."/>
            <person name="Ament-Velasquez S.L."/>
            <person name="Kruys A."/>
            <person name="Hutchinson M.I."/>
            <person name="Powell A.J."/>
            <person name="Barry K."/>
            <person name="Miller A.N."/>
            <person name="Grigoriev I.V."/>
            <person name="Debuchy R."/>
            <person name="Gladieux P."/>
            <person name="Hiltunen Thoren M."/>
            <person name="Johannesson H."/>
        </authorList>
    </citation>
    <scope>NUCLEOTIDE SEQUENCE</scope>
    <source>
        <strain evidence="5">CBS 315.58</strain>
    </source>
</reference>
<dbReference type="AlphaFoldDB" id="A0AAN6XGM5"/>
<evidence type="ECO:0000313" key="6">
    <source>
        <dbReference type="Proteomes" id="UP001303160"/>
    </source>
</evidence>
<feature type="transmembrane region" description="Helical" evidence="3">
    <location>
        <begin position="15"/>
        <end position="34"/>
    </location>
</feature>
<reference evidence="5" key="2">
    <citation type="submission" date="2023-05" db="EMBL/GenBank/DDBJ databases">
        <authorList>
            <consortium name="Lawrence Berkeley National Laboratory"/>
            <person name="Steindorff A."/>
            <person name="Hensen N."/>
            <person name="Bonometti L."/>
            <person name="Westerberg I."/>
            <person name="Brannstrom I.O."/>
            <person name="Guillou S."/>
            <person name="Cros-Aarteil S."/>
            <person name="Calhoun S."/>
            <person name="Haridas S."/>
            <person name="Kuo A."/>
            <person name="Mondo S."/>
            <person name="Pangilinan J."/>
            <person name="Riley R."/>
            <person name="Labutti K."/>
            <person name="Andreopoulos B."/>
            <person name="Lipzen A."/>
            <person name="Chen C."/>
            <person name="Yanf M."/>
            <person name="Daum C."/>
            <person name="Ng V."/>
            <person name="Clum A."/>
            <person name="Ohm R."/>
            <person name="Martin F."/>
            <person name="Silar P."/>
            <person name="Natvig D."/>
            <person name="Lalanne C."/>
            <person name="Gautier V."/>
            <person name="Ament-Velasquez S.L."/>
            <person name="Kruys A."/>
            <person name="Hutchinson M.I."/>
            <person name="Powell A.J."/>
            <person name="Barry K."/>
            <person name="Miller A.N."/>
            <person name="Grigoriev I.V."/>
            <person name="Debuchy R."/>
            <person name="Gladieux P."/>
            <person name="Thoren M.H."/>
            <person name="Johannesson H."/>
        </authorList>
    </citation>
    <scope>NUCLEOTIDE SEQUENCE</scope>
    <source>
        <strain evidence="5">CBS 315.58</strain>
    </source>
</reference>
<organism evidence="5 6">
    <name type="scientific">Triangularia verruculosa</name>
    <dbReference type="NCBI Taxonomy" id="2587418"/>
    <lineage>
        <taxon>Eukaryota</taxon>
        <taxon>Fungi</taxon>
        <taxon>Dikarya</taxon>
        <taxon>Ascomycota</taxon>
        <taxon>Pezizomycotina</taxon>
        <taxon>Sordariomycetes</taxon>
        <taxon>Sordariomycetidae</taxon>
        <taxon>Sordariales</taxon>
        <taxon>Podosporaceae</taxon>
        <taxon>Triangularia</taxon>
    </lineage>
</organism>
<evidence type="ECO:0000256" key="1">
    <source>
        <dbReference type="ARBA" id="ARBA00010348"/>
    </source>
</evidence>
<proteinExistence type="inferred from homology"/>
<dbReference type="SUPFAM" id="SSF56019">
    <property type="entry name" value="The spindle assembly checkpoint protein mad2"/>
    <property type="match status" value="1"/>
</dbReference>
<gene>
    <name evidence="5" type="ORF">QBC40DRAFT_348681</name>
</gene>
<evidence type="ECO:0000259" key="4">
    <source>
        <dbReference type="PROSITE" id="PS50815"/>
    </source>
</evidence>
<comment type="caution">
    <text evidence="5">The sequence shown here is derived from an EMBL/GenBank/DDBJ whole genome shotgun (WGS) entry which is preliminary data.</text>
</comment>
<evidence type="ECO:0000256" key="3">
    <source>
        <dbReference type="SAM" id="Phobius"/>
    </source>
</evidence>
<dbReference type="InterPro" id="IPR045091">
    <property type="entry name" value="Mad2-like"/>
</dbReference>
<accession>A0AAN6XGM5</accession>
<keyword evidence="6" id="KW-1185">Reference proteome</keyword>
<dbReference type="Proteomes" id="UP001303160">
    <property type="component" value="Unassembled WGS sequence"/>
</dbReference>
<evidence type="ECO:0000256" key="2">
    <source>
        <dbReference type="SAM" id="MobiDB-lite"/>
    </source>
</evidence>
<feature type="domain" description="HORMA" evidence="4">
    <location>
        <begin position="14"/>
        <end position="260"/>
    </location>
</feature>
<sequence>MPDEDHPFPIDQSHVLLTSFNTFLTVAIHNILYYRRLYPQQTFLSSRAYNLPVHQNRHPKVCTWITDAVKSVASQLSTGQVSRVAVVIHSPLDSDTFSFSPSPSFPESIPPGSVLERFTFDTSHFPTWPTNMTKHARIIAKDMRSEKLRSMIYDHPSLNLTDLNQQFRACLLKMAHTMEALSPLPEGCTFTLAVELKDEASAPIGHPQDWIPSEPSDPSPSDPKGKNKYFPPSRSETGATVKTTPVRVVEAGPLWFECWVEESKAKVAWTEMTASQESI</sequence>
<keyword evidence="3" id="KW-0812">Transmembrane</keyword>
<dbReference type="Gene3D" id="3.30.900.10">
    <property type="entry name" value="HORMA domain"/>
    <property type="match status" value="1"/>
</dbReference>
<comment type="similarity">
    <text evidence="1">Belongs to the MAD2 family.</text>
</comment>
<dbReference type="PANTHER" id="PTHR11842">
    <property type="entry name" value="MITOTIC SPINDLE ASSEMBLY CHECKPOINT PROTEIN MAD2"/>
    <property type="match status" value="1"/>
</dbReference>
<dbReference type="PANTHER" id="PTHR11842:SF10">
    <property type="entry name" value="MITOTIC SPINDLE ASSEMBLY CHECKPOINT PROTEIN MAD2B"/>
    <property type="match status" value="1"/>
</dbReference>
<dbReference type="Pfam" id="PF02301">
    <property type="entry name" value="HORMA"/>
    <property type="match status" value="1"/>
</dbReference>
<dbReference type="GO" id="GO:0003677">
    <property type="term" value="F:DNA binding"/>
    <property type="evidence" value="ECO:0007669"/>
    <property type="project" value="UniProtKB-KW"/>
</dbReference>
<keyword evidence="5" id="KW-0238">DNA-binding</keyword>
<dbReference type="EMBL" id="MU863920">
    <property type="protein sequence ID" value="KAK4200373.1"/>
    <property type="molecule type" value="Genomic_DNA"/>
</dbReference>
<protein>
    <submittedName>
        <fullName evidence="5">DNA-binding protein</fullName>
    </submittedName>
</protein>
<name>A0AAN6XGM5_9PEZI</name>
<keyword evidence="3" id="KW-0472">Membrane</keyword>
<keyword evidence="3" id="KW-1133">Transmembrane helix</keyword>
<feature type="compositionally biased region" description="Polar residues" evidence="2">
    <location>
        <begin position="234"/>
        <end position="243"/>
    </location>
</feature>
<dbReference type="PROSITE" id="PS50815">
    <property type="entry name" value="HORMA"/>
    <property type="match status" value="1"/>
</dbReference>